<dbReference type="Pfam" id="PF00226">
    <property type="entry name" value="DnaJ"/>
    <property type="match status" value="1"/>
</dbReference>
<dbReference type="InterPro" id="IPR036869">
    <property type="entry name" value="J_dom_sf"/>
</dbReference>
<evidence type="ECO:0000313" key="3">
    <source>
        <dbReference type="EMBL" id="MBE9041763.1"/>
    </source>
</evidence>
<organism evidence="3 4">
    <name type="scientific">Zarconia navalis LEGE 11467</name>
    <dbReference type="NCBI Taxonomy" id="1828826"/>
    <lineage>
        <taxon>Bacteria</taxon>
        <taxon>Bacillati</taxon>
        <taxon>Cyanobacteriota</taxon>
        <taxon>Cyanophyceae</taxon>
        <taxon>Oscillatoriophycideae</taxon>
        <taxon>Oscillatoriales</taxon>
        <taxon>Oscillatoriales incertae sedis</taxon>
        <taxon>Zarconia</taxon>
        <taxon>Zarconia navalis</taxon>
    </lineage>
</organism>
<dbReference type="RefSeq" id="WP_264321959.1">
    <property type="nucleotide sequence ID" value="NZ_JADEXN010000243.1"/>
</dbReference>
<dbReference type="GO" id="GO:0005737">
    <property type="term" value="C:cytoplasm"/>
    <property type="evidence" value="ECO:0007669"/>
    <property type="project" value="TreeGrafter"/>
</dbReference>
<gene>
    <name evidence="3" type="ORF">IQ235_13335</name>
</gene>
<dbReference type="InterPro" id="IPR002939">
    <property type="entry name" value="DnaJ_C"/>
</dbReference>
<dbReference type="SMART" id="SM00271">
    <property type="entry name" value="DnaJ"/>
    <property type="match status" value="1"/>
</dbReference>
<sequence>MAATDFKDYYAILGVSKNASEADIKKAFRKLARKYHPDMNPDNKQAEAKFKEVSEAYEVLSDTDKRNKYDRFGQYWKQAGSASPGSRSRTGVGSNVGNFDFGQYDNFDEFINELLGNFGGGRTNNNTRNRWSYSTNGASNNGFGGFGGYEDFASYANGATKNTSKTSAKSPSGTSLDREATLSLTFAEAFAGVRKRLNLGSETINVRIPAGAKSGSRVRVKGKGKRDGYGRQGDLYLNVELQSHRFFQFEGDNLVCEVPISPDEAVLGAQIDVPTPDGTVTVNVPAGVRSGQSLRLRGKGWPKPKGGGRSDQLVRLTIVPPKSLNATEREYYQKIRDSRSVDPRKDIQNIRL</sequence>
<dbReference type="PROSITE" id="PS00636">
    <property type="entry name" value="DNAJ_1"/>
    <property type="match status" value="1"/>
</dbReference>
<dbReference type="InterPro" id="IPR008971">
    <property type="entry name" value="HSP40/DnaJ_pept-bd"/>
</dbReference>
<proteinExistence type="predicted"/>
<feature type="domain" description="J" evidence="2">
    <location>
        <begin position="8"/>
        <end position="73"/>
    </location>
</feature>
<dbReference type="InterPro" id="IPR018253">
    <property type="entry name" value="DnaJ_domain_CS"/>
</dbReference>
<dbReference type="AlphaFoldDB" id="A0A928VYT2"/>
<dbReference type="GO" id="GO:0042026">
    <property type="term" value="P:protein refolding"/>
    <property type="evidence" value="ECO:0007669"/>
    <property type="project" value="TreeGrafter"/>
</dbReference>
<dbReference type="SUPFAM" id="SSF46565">
    <property type="entry name" value="Chaperone J-domain"/>
    <property type="match status" value="1"/>
</dbReference>
<dbReference type="EMBL" id="JADEXN010000243">
    <property type="protein sequence ID" value="MBE9041763.1"/>
    <property type="molecule type" value="Genomic_DNA"/>
</dbReference>
<evidence type="ECO:0000259" key="2">
    <source>
        <dbReference type="PROSITE" id="PS50076"/>
    </source>
</evidence>
<dbReference type="CDD" id="cd10747">
    <property type="entry name" value="DnaJ_C"/>
    <property type="match status" value="1"/>
</dbReference>
<keyword evidence="1" id="KW-0143">Chaperone</keyword>
<dbReference type="PANTHER" id="PTHR43096:SF52">
    <property type="entry name" value="DNAJ HOMOLOG 1, MITOCHONDRIAL-RELATED"/>
    <property type="match status" value="1"/>
</dbReference>
<dbReference type="Gene3D" id="2.60.260.20">
    <property type="entry name" value="Urease metallochaperone UreE, N-terminal domain"/>
    <property type="match status" value="2"/>
</dbReference>
<dbReference type="PANTHER" id="PTHR43096">
    <property type="entry name" value="DNAJ HOMOLOG 1, MITOCHONDRIAL-RELATED"/>
    <property type="match status" value="1"/>
</dbReference>
<dbReference type="FunFam" id="2.60.260.20:FF:000013">
    <property type="entry name" value="DnaJ subfamily B member 11"/>
    <property type="match status" value="1"/>
</dbReference>
<dbReference type="CDD" id="cd06257">
    <property type="entry name" value="DnaJ"/>
    <property type="match status" value="1"/>
</dbReference>
<evidence type="ECO:0000313" key="4">
    <source>
        <dbReference type="Proteomes" id="UP000621799"/>
    </source>
</evidence>
<evidence type="ECO:0000256" key="1">
    <source>
        <dbReference type="ARBA" id="ARBA00023186"/>
    </source>
</evidence>
<protein>
    <submittedName>
        <fullName evidence="3">J domain-containing protein</fullName>
    </submittedName>
</protein>
<keyword evidence="4" id="KW-1185">Reference proteome</keyword>
<dbReference type="PRINTS" id="PR00625">
    <property type="entry name" value="JDOMAIN"/>
</dbReference>
<dbReference type="Proteomes" id="UP000621799">
    <property type="component" value="Unassembled WGS sequence"/>
</dbReference>
<dbReference type="PROSITE" id="PS50076">
    <property type="entry name" value="DNAJ_2"/>
    <property type="match status" value="1"/>
</dbReference>
<dbReference type="GO" id="GO:0051082">
    <property type="term" value="F:unfolded protein binding"/>
    <property type="evidence" value="ECO:0007669"/>
    <property type="project" value="InterPro"/>
</dbReference>
<comment type="caution">
    <text evidence="3">The sequence shown here is derived from an EMBL/GenBank/DDBJ whole genome shotgun (WGS) entry which is preliminary data.</text>
</comment>
<accession>A0A928VYT2</accession>
<dbReference type="Gene3D" id="1.10.287.110">
    <property type="entry name" value="DnaJ domain"/>
    <property type="match status" value="1"/>
</dbReference>
<dbReference type="InterPro" id="IPR001623">
    <property type="entry name" value="DnaJ_domain"/>
</dbReference>
<dbReference type="SUPFAM" id="SSF49493">
    <property type="entry name" value="HSP40/DnaJ peptide-binding domain"/>
    <property type="match status" value="2"/>
</dbReference>
<name>A0A928VYT2_9CYAN</name>
<dbReference type="Pfam" id="PF01556">
    <property type="entry name" value="DnaJ_C"/>
    <property type="match status" value="1"/>
</dbReference>
<reference evidence="3" key="1">
    <citation type="submission" date="2020-10" db="EMBL/GenBank/DDBJ databases">
        <authorList>
            <person name="Castelo-Branco R."/>
            <person name="Eusebio N."/>
            <person name="Adriana R."/>
            <person name="Vieira A."/>
            <person name="Brugerolle De Fraissinette N."/>
            <person name="Rezende De Castro R."/>
            <person name="Schneider M.P."/>
            <person name="Vasconcelos V."/>
            <person name="Leao P.N."/>
        </authorList>
    </citation>
    <scope>NUCLEOTIDE SEQUENCE</scope>
    <source>
        <strain evidence="3">LEGE 11467</strain>
    </source>
</reference>